<reference evidence="1 2" key="1">
    <citation type="submission" date="2018-08" db="EMBL/GenBank/DDBJ databases">
        <title>A genome reference for cultivated species of the human gut microbiota.</title>
        <authorList>
            <person name="Zou Y."/>
            <person name="Xue W."/>
            <person name="Luo G."/>
        </authorList>
    </citation>
    <scope>NUCLEOTIDE SEQUENCE [LARGE SCALE GENOMIC DNA]</scope>
    <source>
        <strain evidence="1 2">AM32-8LB</strain>
    </source>
</reference>
<evidence type="ECO:0000313" key="2">
    <source>
        <dbReference type="Proteomes" id="UP000266391"/>
    </source>
</evidence>
<comment type="caution">
    <text evidence="1">The sequence shown here is derived from an EMBL/GenBank/DDBJ whole genome shotgun (WGS) entry which is preliminary data.</text>
</comment>
<protein>
    <submittedName>
        <fullName evidence="1">Phage virion morphogenesis protein</fullName>
    </submittedName>
</protein>
<dbReference type="NCBIfam" id="TIGR01635">
    <property type="entry name" value="tail_comp_S"/>
    <property type="match status" value="1"/>
</dbReference>
<dbReference type="AlphaFoldDB" id="A0A396AK52"/>
<name>A0A396AK52_9FIRM</name>
<evidence type="ECO:0000313" key="1">
    <source>
        <dbReference type="EMBL" id="RHD06472.1"/>
    </source>
</evidence>
<dbReference type="Proteomes" id="UP000266391">
    <property type="component" value="Unassembled WGS sequence"/>
</dbReference>
<proteinExistence type="predicted"/>
<accession>A0A396AK52</accession>
<organism evidence="1 2">
    <name type="scientific">Roseburia inulinivorans</name>
    <dbReference type="NCBI Taxonomy" id="360807"/>
    <lineage>
        <taxon>Bacteria</taxon>
        <taxon>Bacillati</taxon>
        <taxon>Bacillota</taxon>
        <taxon>Clostridia</taxon>
        <taxon>Lachnospirales</taxon>
        <taxon>Lachnospiraceae</taxon>
        <taxon>Roseburia</taxon>
    </lineage>
</organism>
<dbReference type="RefSeq" id="WP_118091796.1">
    <property type="nucleotide sequence ID" value="NZ_JBBNGM010000034.1"/>
</dbReference>
<gene>
    <name evidence="1" type="ORF">DW813_00975</name>
</gene>
<dbReference type="EMBL" id="QSIQ01000001">
    <property type="protein sequence ID" value="RHD06472.1"/>
    <property type="molecule type" value="Genomic_DNA"/>
</dbReference>
<dbReference type="InterPro" id="IPR006522">
    <property type="entry name" value="Phage_virion_morphogenesis"/>
</dbReference>
<sequence length="162" mass="18231">MSSVSVKLEDQTDELLKRLKDKSDIDKAGMMNAIAEGLRTSTLERFRTEESPDGKKWKRSIRAEKSGGKTLTKTKQLGTSIHAQSDSTGLAVGTNVIYAATHQFGDERTIRAKRGKNLKFQIGDRWISKPQVSVKIPAREFLGISEQDDMDIQEMLKELFEE</sequence>
<dbReference type="Pfam" id="PF05069">
    <property type="entry name" value="Phage_tail_S"/>
    <property type="match status" value="1"/>
</dbReference>